<reference evidence="2 3" key="1">
    <citation type="submission" date="2021-04" db="EMBL/GenBank/DDBJ databases">
        <title>Magnetospirillum sulfuroxidans sp. nov., a facultative chemolithoautotrophic sulfur-oxidizing alphaproteobacterium isolated from freshwater sediment and proposals for Paramagetospirillum gen. nov., and Magnetospirillaceae fam. nov.</title>
        <authorList>
            <person name="Koziaeva V."/>
            <person name="Geelhoed J.S."/>
            <person name="Sorokin D.Y."/>
            <person name="Grouzdev D.S."/>
        </authorList>
    </citation>
    <scope>NUCLEOTIDE SEQUENCE [LARGE SCALE GENOMIC DNA]</scope>
    <source>
        <strain evidence="2 3">J10</strain>
    </source>
</reference>
<protein>
    <submittedName>
        <fullName evidence="2">Uncharacterized protein</fullName>
    </submittedName>
</protein>
<dbReference type="RefSeq" id="WP_211550063.1">
    <property type="nucleotide sequence ID" value="NZ_JAGTUF010000014.1"/>
</dbReference>
<dbReference type="Proteomes" id="UP000680714">
    <property type="component" value="Unassembled WGS sequence"/>
</dbReference>
<feature type="region of interest" description="Disordered" evidence="1">
    <location>
        <begin position="68"/>
        <end position="95"/>
    </location>
</feature>
<comment type="caution">
    <text evidence="2">The sequence shown here is derived from an EMBL/GenBank/DDBJ whole genome shotgun (WGS) entry which is preliminary data.</text>
</comment>
<organism evidence="2 3">
    <name type="scientific">Magnetospirillum sulfuroxidans</name>
    <dbReference type="NCBI Taxonomy" id="611300"/>
    <lineage>
        <taxon>Bacteria</taxon>
        <taxon>Pseudomonadati</taxon>
        <taxon>Pseudomonadota</taxon>
        <taxon>Alphaproteobacteria</taxon>
        <taxon>Rhodospirillales</taxon>
        <taxon>Rhodospirillaceae</taxon>
        <taxon>Magnetospirillum</taxon>
    </lineage>
</organism>
<gene>
    <name evidence="2" type="ORF">KEC16_14230</name>
</gene>
<evidence type="ECO:0000313" key="3">
    <source>
        <dbReference type="Proteomes" id="UP000680714"/>
    </source>
</evidence>
<sequence>MENREMFDEINALVGAVAKAFDTSETEVITAIEQGRLGMEMRVDEDGRNFIDASLDERSVRIYQGAIFREDDSGPETSGDGDDDDCGGGGCSCGH</sequence>
<evidence type="ECO:0000313" key="2">
    <source>
        <dbReference type="EMBL" id="MBR9972879.1"/>
    </source>
</evidence>
<dbReference type="EMBL" id="JAGTUF010000014">
    <property type="protein sequence ID" value="MBR9972879.1"/>
    <property type="molecule type" value="Genomic_DNA"/>
</dbReference>
<keyword evidence="3" id="KW-1185">Reference proteome</keyword>
<evidence type="ECO:0000256" key="1">
    <source>
        <dbReference type="SAM" id="MobiDB-lite"/>
    </source>
</evidence>
<accession>A0ABS5IEQ0</accession>
<name>A0ABS5IEQ0_9PROT</name>
<proteinExistence type="predicted"/>